<evidence type="ECO:0000313" key="2">
    <source>
        <dbReference type="Proteomes" id="UP001162087"/>
    </source>
</evidence>
<reference evidence="1" key="1">
    <citation type="submission" date="2022-10" db="EMBL/GenBank/DDBJ databases">
        <authorList>
            <person name="Byrne P K."/>
        </authorList>
    </citation>
    <scope>NUCLEOTIDE SEQUENCE</scope>
    <source>
        <strain evidence="1">IFO1802</strain>
    </source>
</reference>
<dbReference type="SUPFAM" id="SSF52151">
    <property type="entry name" value="FabD/lysophospholipase-like"/>
    <property type="match status" value="1"/>
</dbReference>
<proteinExistence type="predicted"/>
<keyword evidence="2" id="KW-1185">Reference proteome</keyword>
<dbReference type="OrthoDB" id="10049244at2759"/>
<dbReference type="InterPro" id="IPR050301">
    <property type="entry name" value="NTE"/>
</dbReference>
<dbReference type="Pfam" id="PF01734">
    <property type="entry name" value="Patatin"/>
    <property type="match status" value="1"/>
</dbReference>
<dbReference type="PANTHER" id="PTHR14226">
    <property type="entry name" value="NEUROPATHY TARGET ESTERASE/SWISS CHEESE D.MELANOGASTER"/>
    <property type="match status" value="1"/>
</dbReference>
<dbReference type="GO" id="GO:0016042">
    <property type="term" value="P:lipid catabolic process"/>
    <property type="evidence" value="ECO:0007669"/>
    <property type="project" value="UniProtKB-KW"/>
</dbReference>
<organism evidence="1 2">
    <name type="scientific">Saccharomyces kudriavzevii (strain ATCC MYA-4449 / AS 2.2408 / CBS 8840 / NBRC 1802 / NCYC 2889)</name>
    <name type="common">Yeast</name>
    <dbReference type="NCBI Taxonomy" id="226230"/>
    <lineage>
        <taxon>Eukaryota</taxon>
        <taxon>Fungi</taxon>
        <taxon>Dikarya</taxon>
        <taxon>Ascomycota</taxon>
        <taxon>Saccharomycotina</taxon>
        <taxon>Saccharomycetes</taxon>
        <taxon>Saccharomycetales</taxon>
        <taxon>Saccharomycetaceae</taxon>
        <taxon>Saccharomyces</taxon>
    </lineage>
</organism>
<name>A0AA35J750_SACK1</name>
<dbReference type="Proteomes" id="UP001162087">
    <property type="component" value="Chromosome 13"/>
</dbReference>
<dbReference type="PROSITE" id="PS51635">
    <property type="entry name" value="PNPLA"/>
    <property type="match status" value="1"/>
</dbReference>
<dbReference type="GO" id="GO:0004806">
    <property type="term" value="F:triacylglycerol lipase activity"/>
    <property type="evidence" value="ECO:0007669"/>
    <property type="project" value="InterPro"/>
</dbReference>
<accession>A0AA35J750</accession>
<evidence type="ECO:0000313" key="1">
    <source>
        <dbReference type="EMBL" id="CAI4049013.1"/>
    </source>
</evidence>
<dbReference type="CDD" id="cd07229">
    <property type="entry name" value="Pat_TGL3_like"/>
    <property type="match status" value="1"/>
</dbReference>
<protein>
    <submittedName>
        <fullName evidence="1">Uncharacterized protein</fullName>
    </submittedName>
</protein>
<dbReference type="GO" id="GO:0006641">
    <property type="term" value="P:triglyceride metabolic process"/>
    <property type="evidence" value="ECO:0007669"/>
    <property type="project" value="UniProtKB-ARBA"/>
</dbReference>
<dbReference type="PANTHER" id="PTHR14226:SF44">
    <property type="entry name" value="TRIACYLGLYCEROL LIPASE 3"/>
    <property type="match status" value="1"/>
</dbReference>
<gene>
    <name evidence="1" type="primary">SKDI13G4440</name>
    <name evidence="1" type="ORF">SKDI_13G4440</name>
</gene>
<dbReference type="InterPro" id="IPR021771">
    <property type="entry name" value="Triacylglycerol_lipase_N"/>
</dbReference>
<dbReference type="InterPro" id="IPR016035">
    <property type="entry name" value="Acyl_Trfase/lysoPLipase"/>
</dbReference>
<dbReference type="EMBL" id="OX365908">
    <property type="protein sequence ID" value="CAI4049013.1"/>
    <property type="molecule type" value="Genomic_DNA"/>
</dbReference>
<sequence>MNEAKQESKVPAVIPSLLKNWILHIVYATLDHIPPFVWEILHVITDIYFFWIQKLITYIRPRSRVIYYNAIKKLDECDTYQMWCQQASVVDEITGANLWRRNFFSRRYDFNSVIEQYTILENTLRDEKYDVVKEKFSTTGPCMLRNFAGIGDKKLFTKSLMGTKLLIEQYLTRILEGLDILNNETLTPTSFFQRCKLSLGTTALILQGGSLFGLFHLGVIKGLLLQDLMPNIISGSSMGACVASLFGCLSNDQLKQLLMDDNLINIIKNDVDLLKSCGYGNLEQHLNLGTLIQNLIHHGYSQDVYLFIRFVMKYIVKEKTFEEVYQITGKVFNIVIHPTDKSCPNLLNYVTTPNVLIKSAIECSLGSGVISQDTSLLCKNLENEIEPFLNINKDKQVKFLTPENATNPSITESPYTRLTELFNVNNFIVSLARPYLAPLVVNDLKHEIKTSKYYYYKHYPNMPPINANTVGRTHRPLSQSPAKALTVEEIETEPMMSPVPPSSAAANDSAEYIIPELGIPQLNFTEMEPLAFKFKYHLERKLKNIATMEFRHRMEVLDNLGLLCSMIKRLIIDEKTPRSATEIAVVPRMKSLSLTRIIEGQLDNIPYWIKSGERSTWPALALIKTRCAVEFKLDDIIRIRRSR</sequence>
<dbReference type="Gene3D" id="3.40.1090.10">
    <property type="entry name" value="Cytosolic phospholipase A2 catalytic domain"/>
    <property type="match status" value="1"/>
</dbReference>
<dbReference type="InterPro" id="IPR002641">
    <property type="entry name" value="PNPLA_dom"/>
</dbReference>
<dbReference type="Pfam" id="PF11815">
    <property type="entry name" value="DUF3336"/>
    <property type="match status" value="1"/>
</dbReference>